<evidence type="ECO:0000256" key="2">
    <source>
        <dbReference type="ARBA" id="ARBA00023002"/>
    </source>
</evidence>
<evidence type="ECO:0000259" key="4">
    <source>
        <dbReference type="Pfam" id="PF25137"/>
    </source>
</evidence>
<dbReference type="GO" id="GO:0008483">
    <property type="term" value="F:transaminase activity"/>
    <property type="evidence" value="ECO:0007669"/>
    <property type="project" value="UniProtKB-KW"/>
</dbReference>
<accession>A0ABV4TGJ9</accession>
<reference evidence="5 6" key="1">
    <citation type="submission" date="2024-04" db="EMBL/GenBank/DDBJ databases">
        <title>New Clade of Flavobacterium.</title>
        <authorList>
            <person name="Matos L."/>
            <person name="Proenca D.N."/>
            <person name="Fransisco R.M."/>
            <person name="Chung A.P."/>
            <person name="Maccario L."/>
            <person name="Sorensen S.J."/>
            <person name="Morais P.V."/>
        </authorList>
    </citation>
    <scope>NUCLEOTIDE SEQUENCE [LARGE SCALE GENOMIC DNA]</scope>
    <source>
        <strain evidence="5 6">FBOR7N2.3</strain>
    </source>
</reference>
<keyword evidence="6" id="KW-1185">Reference proteome</keyword>
<proteinExistence type="inferred from homology"/>
<dbReference type="CDD" id="cd08551">
    <property type="entry name" value="Fe-ADH"/>
    <property type="match status" value="1"/>
</dbReference>
<dbReference type="InterPro" id="IPR056798">
    <property type="entry name" value="ADH_Fe_C"/>
</dbReference>
<protein>
    <submittedName>
        <fullName evidence="5">Iron-containing alcohol dehydrogenase</fullName>
        <ecNumber evidence="5">1.1.1.-</ecNumber>
    </submittedName>
</protein>
<evidence type="ECO:0000313" key="6">
    <source>
        <dbReference type="Proteomes" id="UP001574170"/>
    </source>
</evidence>
<dbReference type="Pfam" id="PF25137">
    <property type="entry name" value="ADH_Fe_C"/>
    <property type="match status" value="1"/>
</dbReference>
<feature type="domain" description="Fe-containing alcohol dehydrogenase-like C-terminal" evidence="4">
    <location>
        <begin position="185"/>
        <end position="380"/>
    </location>
</feature>
<feature type="domain" description="Alcohol dehydrogenase iron-type/glycerol dehydrogenase GldA" evidence="3">
    <location>
        <begin position="9"/>
        <end position="174"/>
    </location>
</feature>
<name>A0ABV4TGJ9_9FLAO</name>
<evidence type="ECO:0000313" key="5">
    <source>
        <dbReference type="EMBL" id="MFA9193094.1"/>
    </source>
</evidence>
<dbReference type="InterPro" id="IPR039697">
    <property type="entry name" value="Alcohol_dehydrogenase_Fe"/>
</dbReference>
<keyword evidence="2 5" id="KW-0560">Oxidoreductase</keyword>
<evidence type="ECO:0000256" key="1">
    <source>
        <dbReference type="ARBA" id="ARBA00007358"/>
    </source>
</evidence>
<comment type="similarity">
    <text evidence="1">Belongs to the iron-containing alcohol dehydrogenase family.</text>
</comment>
<dbReference type="InterPro" id="IPR001670">
    <property type="entry name" value="ADH_Fe/GldA"/>
</dbReference>
<gene>
    <name evidence="5" type="ORF">AAGV33_01655</name>
</gene>
<dbReference type="Gene3D" id="3.40.50.1970">
    <property type="match status" value="1"/>
</dbReference>
<dbReference type="EC" id="1.1.1.-" evidence="5"/>
<dbReference type="Pfam" id="PF00465">
    <property type="entry name" value="Fe-ADH"/>
    <property type="match status" value="1"/>
</dbReference>
<sequence length="380" mass="40975">MREIVVLNPNRVVFGEGSMQRFVSDFVEKGFKRMFLLSIVELRTTLAPFLEELKSHGIAIITDESIVGEPTFDDFSAVLLKAKDFDADSVVGIGGGSVLDVAKLVAAQLKNTQTLDEIKGIGNLKERKIYVACIPTTSGTGSEVSPNAIFVNNLGEKVGIISPYLVPDAAYIDPVLTVSLPKSVTAATGIDALTHCLEAYTNKFAHPFVDLYALEGVRIIAKYLKRACDDGTDLEARSQVALGSMYGGMCLGPVNTAAVHALSYPLGVEYHIPHGLSNALLLPYVMEYNIEADASKYERIAEVLGAEKKSNSRETALEGVKIMKQLIVDCGLPISLSEAGVKEELIPQLAAGAIKVQRLLKNNIREIAVDDAIAIYKAAF</sequence>
<dbReference type="GO" id="GO:0016491">
    <property type="term" value="F:oxidoreductase activity"/>
    <property type="evidence" value="ECO:0007669"/>
    <property type="project" value="UniProtKB-KW"/>
</dbReference>
<keyword evidence="5" id="KW-0808">Transferase</keyword>
<dbReference type="RefSeq" id="WP_373390162.1">
    <property type="nucleotide sequence ID" value="NZ_JBCFQJ010000014.1"/>
</dbReference>
<dbReference type="Gene3D" id="1.20.1090.10">
    <property type="entry name" value="Dehydroquinate synthase-like - alpha domain"/>
    <property type="match status" value="1"/>
</dbReference>
<organism evidence="5 6">
    <name type="scientific">Flavobacterium magnesitis</name>
    <dbReference type="NCBI Taxonomy" id="3138077"/>
    <lineage>
        <taxon>Bacteria</taxon>
        <taxon>Pseudomonadati</taxon>
        <taxon>Bacteroidota</taxon>
        <taxon>Flavobacteriia</taxon>
        <taxon>Flavobacteriales</taxon>
        <taxon>Flavobacteriaceae</taxon>
        <taxon>Flavobacterium</taxon>
    </lineage>
</organism>
<dbReference type="Proteomes" id="UP001574170">
    <property type="component" value="Unassembled WGS sequence"/>
</dbReference>
<dbReference type="PANTHER" id="PTHR11496:SF102">
    <property type="entry name" value="ALCOHOL DEHYDROGENASE 4"/>
    <property type="match status" value="1"/>
</dbReference>
<dbReference type="EMBL" id="JBCFQK010000001">
    <property type="protein sequence ID" value="MFA9193094.1"/>
    <property type="molecule type" value="Genomic_DNA"/>
</dbReference>
<keyword evidence="5" id="KW-0032">Aminotransferase</keyword>
<dbReference type="PANTHER" id="PTHR11496">
    <property type="entry name" value="ALCOHOL DEHYDROGENASE"/>
    <property type="match status" value="1"/>
</dbReference>
<evidence type="ECO:0000259" key="3">
    <source>
        <dbReference type="Pfam" id="PF00465"/>
    </source>
</evidence>
<dbReference type="SUPFAM" id="SSF56796">
    <property type="entry name" value="Dehydroquinate synthase-like"/>
    <property type="match status" value="1"/>
</dbReference>
<comment type="caution">
    <text evidence="5">The sequence shown here is derived from an EMBL/GenBank/DDBJ whole genome shotgun (WGS) entry which is preliminary data.</text>
</comment>